<name>A0A554NAP8_9EURY</name>
<comment type="caution">
    <text evidence="2">The sequence shown here is derived from an EMBL/GenBank/DDBJ whole genome shotgun (WGS) entry which is preliminary data.</text>
</comment>
<reference evidence="2 3" key="1">
    <citation type="submission" date="2018-06" db="EMBL/GenBank/DDBJ databases">
        <title>Natronomonas sp. F16-60 a new haloarchaeon isolated from a solar saltern of Isla Cristina, Huelva, Spain.</title>
        <authorList>
            <person name="Duran-Viseras A."/>
            <person name="Sanchez-Porro C."/>
            <person name="Ventosa A."/>
        </authorList>
    </citation>
    <scope>NUCLEOTIDE SEQUENCE [LARGE SCALE GENOMIC DNA]</scope>
    <source>
        <strain evidence="2 3">F16-60</strain>
    </source>
</reference>
<dbReference type="Proteomes" id="UP000319894">
    <property type="component" value="Unassembled WGS sequence"/>
</dbReference>
<keyword evidence="3" id="KW-1185">Reference proteome</keyword>
<gene>
    <name evidence="2" type="ORF">DP107_09300</name>
</gene>
<dbReference type="InParanoid" id="A0A554NAP8"/>
<dbReference type="InterPro" id="IPR055969">
    <property type="entry name" value="DUF7547"/>
</dbReference>
<feature type="region of interest" description="Disordered" evidence="1">
    <location>
        <begin position="1"/>
        <end position="41"/>
    </location>
</feature>
<evidence type="ECO:0000256" key="1">
    <source>
        <dbReference type="SAM" id="MobiDB-lite"/>
    </source>
</evidence>
<feature type="compositionally biased region" description="Basic and acidic residues" evidence="1">
    <location>
        <begin position="1"/>
        <end position="28"/>
    </location>
</feature>
<feature type="region of interest" description="Disordered" evidence="1">
    <location>
        <begin position="153"/>
        <end position="207"/>
    </location>
</feature>
<protein>
    <submittedName>
        <fullName evidence="2">Uncharacterized protein</fullName>
    </submittedName>
</protein>
<evidence type="ECO:0000313" key="3">
    <source>
        <dbReference type="Proteomes" id="UP000319894"/>
    </source>
</evidence>
<proteinExistence type="predicted"/>
<organism evidence="2 3">
    <name type="scientific">Haloglomus irregulare</name>
    <dbReference type="NCBI Taxonomy" id="2234134"/>
    <lineage>
        <taxon>Archaea</taxon>
        <taxon>Methanobacteriati</taxon>
        <taxon>Methanobacteriota</taxon>
        <taxon>Stenosarchaea group</taxon>
        <taxon>Halobacteria</taxon>
        <taxon>Halobacteriales</taxon>
        <taxon>Natronomonadaceae</taxon>
        <taxon>Haloglomus</taxon>
    </lineage>
</organism>
<accession>A0A554NAP8</accession>
<dbReference type="EMBL" id="QMDX01000004">
    <property type="protein sequence ID" value="TSD14453.1"/>
    <property type="molecule type" value="Genomic_DNA"/>
</dbReference>
<evidence type="ECO:0000313" key="2">
    <source>
        <dbReference type="EMBL" id="TSD14453.1"/>
    </source>
</evidence>
<dbReference type="AlphaFoldDB" id="A0A554NAP8"/>
<feature type="region of interest" description="Disordered" evidence="1">
    <location>
        <begin position="75"/>
        <end position="95"/>
    </location>
</feature>
<feature type="compositionally biased region" description="Basic and acidic residues" evidence="1">
    <location>
        <begin position="167"/>
        <end position="178"/>
    </location>
</feature>
<sequence length="207" mass="22350">MVDELERTLADLRAAVDEGPPPERRRDGPTLPEPPSPRELLRFTETYTIPTLVAVLEAAIRALELLAGAIRVLDGRDPRPSETRGSGGSGILTDVSTVARDRAAEEAAERGREALDRVDDALVELQRAYEGEPPDEDARRLLADARDLRAEIDDRLAASDSEDDEPDRSADGADRTTVDVDAELASLKERAGRDDADDGGNGDGREG</sequence>
<dbReference type="Pfam" id="PF24414">
    <property type="entry name" value="DUF7547"/>
    <property type="match status" value="1"/>
</dbReference>